<sequence length="182" mass="19076">MTRVTQSGSLLASWGASSLSAKVIAVPRVTMASALGSLSASMSSFTTTFCKKFLKASWCSLDFFISSNMEILAGTWSRTCWGLFWLVEVVEIGGYGRRKTRPLRRVVGWAAGCLAEDSVAAEGWSGPGGGRIMWEGADMMGGRGTETGGVRGRIMGEGATGADVDPTSSMTALAIETKGGID</sequence>
<protein>
    <submittedName>
        <fullName evidence="1">Uncharacterized protein</fullName>
    </submittedName>
</protein>
<gene>
    <name evidence="1" type="ORF">Taro_018714</name>
</gene>
<name>A0A843UZY2_COLES</name>
<keyword evidence="2" id="KW-1185">Reference proteome</keyword>
<organism evidence="1 2">
    <name type="scientific">Colocasia esculenta</name>
    <name type="common">Wild taro</name>
    <name type="synonym">Arum esculentum</name>
    <dbReference type="NCBI Taxonomy" id="4460"/>
    <lineage>
        <taxon>Eukaryota</taxon>
        <taxon>Viridiplantae</taxon>
        <taxon>Streptophyta</taxon>
        <taxon>Embryophyta</taxon>
        <taxon>Tracheophyta</taxon>
        <taxon>Spermatophyta</taxon>
        <taxon>Magnoliopsida</taxon>
        <taxon>Liliopsida</taxon>
        <taxon>Araceae</taxon>
        <taxon>Aroideae</taxon>
        <taxon>Colocasieae</taxon>
        <taxon>Colocasia</taxon>
    </lineage>
</organism>
<dbReference type="AlphaFoldDB" id="A0A843UZY2"/>
<dbReference type="EMBL" id="NMUH01000880">
    <property type="protein sequence ID" value="MQL86183.1"/>
    <property type="molecule type" value="Genomic_DNA"/>
</dbReference>
<evidence type="ECO:0000313" key="1">
    <source>
        <dbReference type="EMBL" id="MQL86183.1"/>
    </source>
</evidence>
<reference evidence="1" key="1">
    <citation type="submission" date="2017-07" db="EMBL/GenBank/DDBJ databases">
        <title>Taro Niue Genome Assembly and Annotation.</title>
        <authorList>
            <person name="Atibalentja N."/>
            <person name="Keating K."/>
            <person name="Fields C.J."/>
        </authorList>
    </citation>
    <scope>NUCLEOTIDE SEQUENCE</scope>
    <source>
        <strain evidence="1">Niue_2</strain>
        <tissue evidence="1">Leaf</tissue>
    </source>
</reference>
<accession>A0A843UZY2</accession>
<dbReference type="Proteomes" id="UP000652761">
    <property type="component" value="Unassembled WGS sequence"/>
</dbReference>
<proteinExistence type="predicted"/>
<evidence type="ECO:0000313" key="2">
    <source>
        <dbReference type="Proteomes" id="UP000652761"/>
    </source>
</evidence>
<comment type="caution">
    <text evidence="1">The sequence shown here is derived from an EMBL/GenBank/DDBJ whole genome shotgun (WGS) entry which is preliminary data.</text>
</comment>